<dbReference type="GO" id="GO:0051537">
    <property type="term" value="F:2 iron, 2 sulfur cluster binding"/>
    <property type="evidence" value="ECO:0007669"/>
    <property type="project" value="InterPro"/>
</dbReference>
<evidence type="ECO:0000313" key="8">
    <source>
        <dbReference type="Proteomes" id="UP000653156"/>
    </source>
</evidence>
<dbReference type="Pfam" id="PF00175">
    <property type="entry name" value="NAD_binding_1"/>
    <property type="match status" value="1"/>
</dbReference>
<sequence>MSYQVTVEPTGEMIEVDDGQTILDAALRQGVWLPFACGHGTCGTCKVQVLSGFADVGNASSFALMDVERDEGKVLACCCKPESDMTIEADVDVDADFLGYPVEDYRATVAAIETLSPTIRGIAFKLDRPMRFQAGQYINLHIPGVEGTRAFSIANPPSCADPSCADPSCADPSCADKVLLHVRKVAGGAATGWLHEQLQVGDVLDLSGPYGQFFVRKSDSQDVIFIAGGSGLSSPEAMILDLLETGDGRQIYLFQGARNLAELYHRERFESLAAQHTNFHYIPALNDVLPEDAWQGFSGFVHEAVIQHFNHRCSGHKAYLCGPPPMIDAAVTALMQSRLFERDIHMERFVTAADGAAASRSALFKKI</sequence>
<keyword evidence="3" id="KW-0274">FAD</keyword>
<reference evidence="7" key="1">
    <citation type="submission" date="2021-02" db="EMBL/GenBank/DDBJ databases">
        <title>Neisseriaceae sp. 26B isolated from the cloaca of a Common Toad-headed Turtle (Mesoclemmys nasuta).</title>
        <authorList>
            <person name="Spergser J."/>
            <person name="Busse H.-J."/>
        </authorList>
    </citation>
    <scope>NUCLEOTIDE SEQUENCE</scope>
    <source>
        <strain evidence="7">26B</strain>
    </source>
</reference>
<keyword evidence="4" id="KW-0408">Iron</keyword>
<evidence type="ECO:0000259" key="5">
    <source>
        <dbReference type="PROSITE" id="PS51085"/>
    </source>
</evidence>
<dbReference type="Gene3D" id="3.40.50.80">
    <property type="entry name" value="Nucleotide-binding domain of ferredoxin-NADP reductase (FNR) module"/>
    <property type="match status" value="1"/>
</dbReference>
<dbReference type="Pfam" id="PF00970">
    <property type="entry name" value="FAD_binding_6"/>
    <property type="match status" value="1"/>
</dbReference>
<name>A0A892ZLP9_9NEIS</name>
<dbReference type="InterPro" id="IPR012675">
    <property type="entry name" value="Beta-grasp_dom_sf"/>
</dbReference>
<gene>
    <name evidence="7" type="ORF">JQU52_04840</name>
</gene>
<dbReference type="KEGG" id="ptes:JQU52_04840"/>
<dbReference type="PROSITE" id="PS51085">
    <property type="entry name" value="2FE2S_FER_2"/>
    <property type="match status" value="1"/>
</dbReference>
<keyword evidence="2" id="KW-0285">Flavoprotein</keyword>
<evidence type="ECO:0000256" key="4">
    <source>
        <dbReference type="ARBA" id="ARBA00023004"/>
    </source>
</evidence>
<evidence type="ECO:0000256" key="2">
    <source>
        <dbReference type="ARBA" id="ARBA00022630"/>
    </source>
</evidence>
<dbReference type="PANTHER" id="PTHR43644">
    <property type="entry name" value="NA(+)-TRANSLOCATING NADH-QUINONE REDUCTASE SUBUNIT"/>
    <property type="match status" value="1"/>
</dbReference>
<dbReference type="RefSeq" id="WP_230340004.1">
    <property type="nucleotide sequence ID" value="NZ_CP069798.1"/>
</dbReference>
<dbReference type="InterPro" id="IPR006058">
    <property type="entry name" value="2Fe2S_fd_BS"/>
</dbReference>
<dbReference type="PROSITE" id="PS00197">
    <property type="entry name" value="2FE2S_FER_1"/>
    <property type="match status" value="1"/>
</dbReference>
<dbReference type="SUPFAM" id="SSF63380">
    <property type="entry name" value="Riboflavin synthase domain-like"/>
    <property type="match status" value="1"/>
</dbReference>
<accession>A0A892ZLP9</accession>
<dbReference type="Gene3D" id="3.10.20.30">
    <property type="match status" value="1"/>
</dbReference>
<evidence type="ECO:0000313" key="7">
    <source>
        <dbReference type="EMBL" id="QRQ82717.1"/>
    </source>
</evidence>
<dbReference type="EMBL" id="CP069798">
    <property type="protein sequence ID" value="QRQ82717.1"/>
    <property type="molecule type" value="Genomic_DNA"/>
</dbReference>
<evidence type="ECO:0000256" key="3">
    <source>
        <dbReference type="ARBA" id="ARBA00022827"/>
    </source>
</evidence>
<dbReference type="PRINTS" id="PR00410">
    <property type="entry name" value="PHEHYDRXLASE"/>
</dbReference>
<dbReference type="InterPro" id="IPR017927">
    <property type="entry name" value="FAD-bd_FR_type"/>
</dbReference>
<keyword evidence="1" id="KW-0813">Transport</keyword>
<dbReference type="InterPro" id="IPR036010">
    <property type="entry name" value="2Fe-2S_ferredoxin-like_sf"/>
</dbReference>
<dbReference type="SUPFAM" id="SSF52343">
    <property type="entry name" value="Ferredoxin reductase-like, C-terminal NADP-linked domain"/>
    <property type="match status" value="1"/>
</dbReference>
<dbReference type="InterPro" id="IPR008333">
    <property type="entry name" value="Cbr1-like_FAD-bd_dom"/>
</dbReference>
<dbReference type="Pfam" id="PF00111">
    <property type="entry name" value="Fer2"/>
    <property type="match status" value="1"/>
</dbReference>
<dbReference type="AlphaFoldDB" id="A0A892ZLP9"/>
<dbReference type="PROSITE" id="PS51384">
    <property type="entry name" value="FAD_FR"/>
    <property type="match status" value="1"/>
</dbReference>
<dbReference type="PANTHER" id="PTHR43644:SF1">
    <property type="entry name" value="NAD(P)H-FLAVIN REDUCTASE"/>
    <property type="match status" value="1"/>
</dbReference>
<dbReference type="InterPro" id="IPR001433">
    <property type="entry name" value="OxRdtase_FAD/NAD-bd"/>
</dbReference>
<dbReference type="CDD" id="cd00207">
    <property type="entry name" value="fer2"/>
    <property type="match status" value="1"/>
</dbReference>
<keyword evidence="8" id="KW-1185">Reference proteome</keyword>
<protein>
    <submittedName>
        <fullName evidence="7">2Fe-2S iron-sulfur cluster binding domain-containing protein</fullName>
    </submittedName>
</protein>
<dbReference type="Proteomes" id="UP000653156">
    <property type="component" value="Chromosome"/>
</dbReference>
<organism evidence="7 8">
    <name type="scientific">Paralysiella testudinis</name>
    <dbReference type="NCBI Taxonomy" id="2809020"/>
    <lineage>
        <taxon>Bacteria</taxon>
        <taxon>Pseudomonadati</taxon>
        <taxon>Pseudomonadota</taxon>
        <taxon>Betaproteobacteria</taxon>
        <taxon>Neisseriales</taxon>
        <taxon>Neisseriaceae</taxon>
        <taxon>Paralysiella</taxon>
    </lineage>
</organism>
<evidence type="ECO:0000259" key="6">
    <source>
        <dbReference type="PROSITE" id="PS51384"/>
    </source>
</evidence>
<evidence type="ECO:0000256" key="1">
    <source>
        <dbReference type="ARBA" id="ARBA00022448"/>
    </source>
</evidence>
<dbReference type="InterPro" id="IPR017938">
    <property type="entry name" value="Riboflavin_synthase-like_b-brl"/>
</dbReference>
<dbReference type="Gene3D" id="2.40.30.10">
    <property type="entry name" value="Translation factors"/>
    <property type="match status" value="1"/>
</dbReference>
<dbReference type="CDD" id="cd06211">
    <property type="entry name" value="phenol_2-monooxygenase_like"/>
    <property type="match status" value="1"/>
</dbReference>
<dbReference type="InterPro" id="IPR001041">
    <property type="entry name" value="2Fe-2S_ferredoxin-type"/>
</dbReference>
<dbReference type="InterPro" id="IPR039261">
    <property type="entry name" value="FNR_nucleotide-bd"/>
</dbReference>
<feature type="domain" description="2Fe-2S ferredoxin-type" evidence="5">
    <location>
        <begin position="3"/>
        <end position="93"/>
    </location>
</feature>
<dbReference type="GO" id="GO:0016491">
    <property type="term" value="F:oxidoreductase activity"/>
    <property type="evidence" value="ECO:0007669"/>
    <property type="project" value="InterPro"/>
</dbReference>
<proteinExistence type="predicted"/>
<feature type="domain" description="FAD-binding FR-type" evidence="6">
    <location>
        <begin position="102"/>
        <end position="216"/>
    </location>
</feature>
<dbReference type="SUPFAM" id="SSF54292">
    <property type="entry name" value="2Fe-2S ferredoxin-like"/>
    <property type="match status" value="1"/>
</dbReference>